<comment type="subcellular location">
    <subcellularLocation>
        <location evidence="1">Nucleus</location>
    </subcellularLocation>
</comment>
<sequence length="420" mass="44880">MVTTTCFPAAARRYSSCRTPHLPSYLERKVVDHLDREPSCNIMMDRDGGLEETSSQRKRIAVACGRCRKRKIRCSGDAGNGQPCTNCKNASHAPCQFLRVSSQEVSQVKGNSFSYNIDASRMMQARGSNAVPPSLPSGGGAYDDGIQLAESQAPMGREGSTTAAATYGDKQQYYAPWGQAGYQESATVDYSTCPPAFPTVPYGSDHYRVGASVSTDKGGVFMYLDPDSGYGYTTLPTTSVSVPRPSPSSETGSLPYQGAMVVSDGTSRLPHTAAKTSARSGSESGCGPRCGPRPLPFRNDGVSLDQEDGKTVHSQHAGGETADDAATAYQAYEKCRAPYGSQPQPAAMYRAHASERQADDEECLRGLVAGASKLSYRHRRSFMHQGEGQAYLYSGRASYGVGGEPGSEPVVEGDKSLERS</sequence>
<evidence type="ECO:0000256" key="5">
    <source>
        <dbReference type="ARBA" id="ARBA00023242"/>
    </source>
</evidence>
<dbReference type="PANTHER" id="PTHR46910">
    <property type="entry name" value="TRANSCRIPTION FACTOR PDR1"/>
    <property type="match status" value="1"/>
</dbReference>
<evidence type="ECO:0000313" key="9">
    <source>
        <dbReference type="Proteomes" id="UP000076580"/>
    </source>
</evidence>
<reference evidence="8 9" key="1">
    <citation type="journal article" date="2016" name="Sci. Rep.">
        <title>Insights into Adaptations to a Near-Obligate Nematode Endoparasitic Lifestyle from the Finished Genome of Drechmeria coniospora.</title>
        <authorList>
            <person name="Zhang L."/>
            <person name="Zhou Z."/>
            <person name="Guo Q."/>
            <person name="Fokkens L."/>
            <person name="Miskei M."/>
            <person name="Pocsi I."/>
            <person name="Zhang W."/>
            <person name="Chen M."/>
            <person name="Wang L."/>
            <person name="Sun Y."/>
            <person name="Donzelli B.G."/>
            <person name="Gibson D.M."/>
            <person name="Nelson D.R."/>
            <person name="Luo J.G."/>
            <person name="Rep M."/>
            <person name="Liu H."/>
            <person name="Yang S."/>
            <person name="Wang J."/>
            <person name="Krasnoff S.B."/>
            <person name="Xu Y."/>
            <person name="Molnar I."/>
            <person name="Lin M."/>
        </authorList>
    </citation>
    <scope>NUCLEOTIDE SEQUENCE [LARGE SCALE GENOMIC DNA]</scope>
    <source>
        <strain evidence="8 9">ARSEF 6962</strain>
    </source>
</reference>
<dbReference type="SUPFAM" id="SSF57701">
    <property type="entry name" value="Zn2/Cys6 DNA-binding domain"/>
    <property type="match status" value="1"/>
</dbReference>
<evidence type="ECO:0000256" key="6">
    <source>
        <dbReference type="SAM" id="MobiDB-lite"/>
    </source>
</evidence>
<keyword evidence="9" id="KW-1185">Reference proteome</keyword>
<dbReference type="GeneID" id="63718626"/>
<dbReference type="STRING" id="98403.A0A151GAB5"/>
<dbReference type="AlphaFoldDB" id="A0A151GAB5"/>
<dbReference type="EMBL" id="LAYC01000003">
    <property type="protein sequence ID" value="KYK54029.1"/>
    <property type="molecule type" value="Genomic_DNA"/>
</dbReference>
<organism evidence="8 9">
    <name type="scientific">Drechmeria coniospora</name>
    <name type="common">Nematophagous fungus</name>
    <name type="synonym">Meria coniospora</name>
    <dbReference type="NCBI Taxonomy" id="98403"/>
    <lineage>
        <taxon>Eukaryota</taxon>
        <taxon>Fungi</taxon>
        <taxon>Dikarya</taxon>
        <taxon>Ascomycota</taxon>
        <taxon>Pezizomycotina</taxon>
        <taxon>Sordariomycetes</taxon>
        <taxon>Hypocreomycetidae</taxon>
        <taxon>Hypocreales</taxon>
        <taxon>Ophiocordycipitaceae</taxon>
        <taxon>Drechmeria</taxon>
    </lineage>
</organism>
<comment type="caution">
    <text evidence="8">The sequence shown here is derived from an EMBL/GenBank/DDBJ whole genome shotgun (WGS) entry which is preliminary data.</text>
</comment>
<dbReference type="GO" id="GO:0000981">
    <property type="term" value="F:DNA-binding transcription factor activity, RNA polymerase II-specific"/>
    <property type="evidence" value="ECO:0007669"/>
    <property type="project" value="InterPro"/>
</dbReference>
<feature type="domain" description="Zn(2)-C6 fungal-type" evidence="7">
    <location>
        <begin position="63"/>
        <end position="97"/>
    </location>
</feature>
<name>A0A151GAB5_DRECN</name>
<dbReference type="PROSITE" id="PS00463">
    <property type="entry name" value="ZN2_CY6_FUNGAL_1"/>
    <property type="match status" value="1"/>
</dbReference>
<dbReference type="PROSITE" id="PS50048">
    <property type="entry name" value="ZN2_CY6_FUNGAL_2"/>
    <property type="match status" value="1"/>
</dbReference>
<dbReference type="SMART" id="SM00066">
    <property type="entry name" value="GAL4"/>
    <property type="match status" value="1"/>
</dbReference>
<feature type="region of interest" description="Disordered" evidence="6">
    <location>
        <begin position="270"/>
        <end position="322"/>
    </location>
</feature>
<dbReference type="Pfam" id="PF00172">
    <property type="entry name" value="Zn_clus"/>
    <property type="match status" value="1"/>
</dbReference>
<dbReference type="InterPro" id="IPR001138">
    <property type="entry name" value="Zn2Cys6_DnaBD"/>
</dbReference>
<dbReference type="GO" id="GO:0005634">
    <property type="term" value="C:nucleus"/>
    <property type="evidence" value="ECO:0007669"/>
    <property type="project" value="UniProtKB-SubCell"/>
</dbReference>
<dbReference type="InParanoid" id="A0A151GAB5"/>
<dbReference type="InterPro" id="IPR036864">
    <property type="entry name" value="Zn2-C6_fun-type_DNA-bd_sf"/>
</dbReference>
<dbReference type="GO" id="GO:0008270">
    <property type="term" value="F:zinc ion binding"/>
    <property type="evidence" value="ECO:0007669"/>
    <property type="project" value="InterPro"/>
</dbReference>
<dbReference type="Proteomes" id="UP000076580">
    <property type="component" value="Chromosome 03"/>
</dbReference>
<feature type="region of interest" description="Disordered" evidence="6">
    <location>
        <begin position="399"/>
        <end position="420"/>
    </location>
</feature>
<evidence type="ECO:0000256" key="3">
    <source>
        <dbReference type="ARBA" id="ARBA00023125"/>
    </source>
</evidence>
<dbReference type="PANTHER" id="PTHR46910:SF37">
    <property type="entry name" value="ZN(II)2CYS6 TRANSCRIPTION FACTOR (EUROFUNG)"/>
    <property type="match status" value="1"/>
</dbReference>
<evidence type="ECO:0000313" key="8">
    <source>
        <dbReference type="EMBL" id="KYK54029.1"/>
    </source>
</evidence>
<dbReference type="GO" id="GO:0003677">
    <property type="term" value="F:DNA binding"/>
    <property type="evidence" value="ECO:0007669"/>
    <property type="project" value="UniProtKB-KW"/>
</dbReference>
<protein>
    <recommendedName>
        <fullName evidence="7">Zn(2)-C6 fungal-type domain-containing protein</fullName>
    </recommendedName>
</protein>
<keyword evidence="4" id="KW-0804">Transcription</keyword>
<keyword evidence="5" id="KW-0539">Nucleus</keyword>
<dbReference type="RefSeq" id="XP_040653381.1">
    <property type="nucleotide sequence ID" value="XM_040803277.1"/>
</dbReference>
<dbReference type="OrthoDB" id="5394557at2759"/>
<evidence type="ECO:0000256" key="1">
    <source>
        <dbReference type="ARBA" id="ARBA00004123"/>
    </source>
</evidence>
<proteinExistence type="predicted"/>
<keyword evidence="2" id="KW-0805">Transcription regulation</keyword>
<dbReference type="CDD" id="cd00067">
    <property type="entry name" value="GAL4"/>
    <property type="match status" value="1"/>
</dbReference>
<evidence type="ECO:0000256" key="4">
    <source>
        <dbReference type="ARBA" id="ARBA00023163"/>
    </source>
</evidence>
<keyword evidence="3" id="KW-0238">DNA-binding</keyword>
<dbReference type="InterPro" id="IPR050987">
    <property type="entry name" value="AtrR-like"/>
</dbReference>
<accession>A0A151GAB5</accession>
<dbReference type="Gene3D" id="4.10.240.10">
    <property type="entry name" value="Zn(2)-C6 fungal-type DNA-binding domain"/>
    <property type="match status" value="1"/>
</dbReference>
<gene>
    <name evidence="8" type="ORF">DCS_05983</name>
</gene>
<feature type="compositionally biased region" description="Polar residues" evidence="6">
    <location>
        <begin position="274"/>
        <end position="283"/>
    </location>
</feature>
<evidence type="ECO:0000259" key="7">
    <source>
        <dbReference type="PROSITE" id="PS50048"/>
    </source>
</evidence>
<evidence type="ECO:0000256" key="2">
    <source>
        <dbReference type="ARBA" id="ARBA00023015"/>
    </source>
</evidence>